<organism evidence="1 2">
    <name type="scientific">Symbiodinium necroappetens</name>
    <dbReference type="NCBI Taxonomy" id="1628268"/>
    <lineage>
        <taxon>Eukaryota</taxon>
        <taxon>Sar</taxon>
        <taxon>Alveolata</taxon>
        <taxon>Dinophyceae</taxon>
        <taxon>Suessiales</taxon>
        <taxon>Symbiodiniaceae</taxon>
        <taxon>Symbiodinium</taxon>
    </lineage>
</organism>
<proteinExistence type="predicted"/>
<dbReference type="Proteomes" id="UP000601435">
    <property type="component" value="Unassembled WGS sequence"/>
</dbReference>
<evidence type="ECO:0000313" key="1">
    <source>
        <dbReference type="EMBL" id="CAE7217418.1"/>
    </source>
</evidence>
<keyword evidence="2" id="KW-1185">Reference proteome</keyword>
<sequence length="172" mass="19387">MEADRQAKKDKIAFVEQLQREEEHQKDFQNYSEWELEWVEILGSDAVAKAPMPKRKHADGMQIAGQAIERLVPRDKLTAFNLIQKILVRIPGWQPALEYSEEVMKRLAPQFAHAQLSQVQELQERDALAFALAAAKTAGIDEGAHELKDLMVDCYEKGMCGKCGLDVALHSG</sequence>
<protein>
    <submittedName>
        <fullName evidence="1">Uncharacterized protein</fullName>
    </submittedName>
</protein>
<gene>
    <name evidence="1" type="ORF">SNEC2469_LOCUS2588</name>
</gene>
<evidence type="ECO:0000313" key="2">
    <source>
        <dbReference type="Proteomes" id="UP000601435"/>
    </source>
</evidence>
<dbReference type="OrthoDB" id="428579at2759"/>
<name>A0A812JZQ1_9DINO</name>
<reference evidence="1" key="1">
    <citation type="submission" date="2021-02" db="EMBL/GenBank/DDBJ databases">
        <authorList>
            <person name="Dougan E. K."/>
            <person name="Rhodes N."/>
            <person name="Thang M."/>
            <person name="Chan C."/>
        </authorList>
    </citation>
    <scope>NUCLEOTIDE SEQUENCE</scope>
</reference>
<dbReference type="AlphaFoldDB" id="A0A812JZQ1"/>
<comment type="caution">
    <text evidence="1">The sequence shown here is derived from an EMBL/GenBank/DDBJ whole genome shotgun (WGS) entry which is preliminary data.</text>
</comment>
<accession>A0A812JZQ1</accession>
<dbReference type="EMBL" id="CAJNJA010006911">
    <property type="protein sequence ID" value="CAE7217418.1"/>
    <property type="molecule type" value="Genomic_DNA"/>
</dbReference>